<evidence type="ECO:0000313" key="1">
    <source>
        <dbReference type="EMBL" id="PWR76286.1"/>
    </source>
</evidence>
<protein>
    <submittedName>
        <fullName evidence="1">Uncharacterized protein</fullName>
    </submittedName>
</protein>
<dbReference type="EMBL" id="QGMZ01000001">
    <property type="protein sequence ID" value="PWR76286.1"/>
    <property type="molecule type" value="Genomic_DNA"/>
</dbReference>
<comment type="caution">
    <text evidence="1">The sequence shown here is derived from an EMBL/GenBank/DDBJ whole genome shotgun (WGS) entry which is preliminary data.</text>
</comment>
<reference evidence="1 2" key="1">
    <citation type="submission" date="2018-05" db="EMBL/GenBank/DDBJ databases">
        <title>Draft genome of Methanospirillum stamsii Pt1.</title>
        <authorList>
            <person name="Dueholm M.S."/>
            <person name="Nielsen P.H."/>
            <person name="Bakmann L.F."/>
            <person name="Otzen D.E."/>
        </authorList>
    </citation>
    <scope>NUCLEOTIDE SEQUENCE [LARGE SCALE GENOMIC DNA]</scope>
    <source>
        <strain evidence="1 2">Pt1</strain>
    </source>
</reference>
<evidence type="ECO:0000313" key="2">
    <source>
        <dbReference type="Proteomes" id="UP000245934"/>
    </source>
</evidence>
<name>A0A2V2NFF2_9EURY</name>
<proteinExistence type="predicted"/>
<gene>
    <name evidence="1" type="ORF">DLD82_00305</name>
</gene>
<keyword evidence="2" id="KW-1185">Reference proteome</keyword>
<sequence>MTTPDLKLVPDISRVEVSFSVTILGETPDIVGGSADNVVTWEAAAATGELQEYPLNRISVGEISA</sequence>
<dbReference type="AlphaFoldDB" id="A0A2V2NFF2"/>
<accession>A0A2V2NFF2</accession>
<dbReference type="Proteomes" id="UP000245934">
    <property type="component" value="Unassembled WGS sequence"/>
</dbReference>
<organism evidence="1 2">
    <name type="scientific">Methanospirillum stamsii</name>
    <dbReference type="NCBI Taxonomy" id="1277351"/>
    <lineage>
        <taxon>Archaea</taxon>
        <taxon>Methanobacteriati</taxon>
        <taxon>Methanobacteriota</taxon>
        <taxon>Stenosarchaea group</taxon>
        <taxon>Methanomicrobia</taxon>
        <taxon>Methanomicrobiales</taxon>
        <taxon>Methanospirillaceae</taxon>
        <taxon>Methanospirillum</taxon>
    </lineage>
</organism>